<name>A0A1Y1XLI1_9FUNG</name>
<keyword evidence="1" id="KW-0175">Coiled coil</keyword>
<dbReference type="OrthoDB" id="71500at2759"/>
<dbReference type="PANTHER" id="PTHR31434">
    <property type="entry name" value="S PHASE CYCLIN A-ASSOCIATED PROTEIN IN THE ENDOPLASMIC RETICULUM"/>
    <property type="match status" value="1"/>
</dbReference>
<accession>A0A1Y1XLI1</accession>
<dbReference type="STRING" id="1754192.A0A1Y1XLI1"/>
<evidence type="ECO:0000313" key="2">
    <source>
        <dbReference type="EMBL" id="ORX86356.1"/>
    </source>
</evidence>
<reference evidence="2 3" key="1">
    <citation type="submission" date="2016-08" db="EMBL/GenBank/DDBJ databases">
        <title>A Parts List for Fungal Cellulosomes Revealed by Comparative Genomics.</title>
        <authorList>
            <consortium name="DOE Joint Genome Institute"/>
            <person name="Haitjema C.H."/>
            <person name="Gilmore S.P."/>
            <person name="Henske J.K."/>
            <person name="Solomon K.V."/>
            <person name="De Groot R."/>
            <person name="Kuo A."/>
            <person name="Mondo S.J."/>
            <person name="Salamov A.A."/>
            <person name="Labutti K."/>
            <person name="Zhao Z."/>
            <person name="Chiniquy J."/>
            <person name="Barry K."/>
            <person name="Brewer H.M."/>
            <person name="Purvine S.O."/>
            <person name="Wright A.T."/>
            <person name="Boxma B."/>
            <person name="Van Alen T."/>
            <person name="Hackstein J.H."/>
            <person name="Baker S.E."/>
            <person name="Grigoriev I.V."/>
            <person name="O'Malley M.A."/>
        </authorList>
    </citation>
    <scope>NUCLEOTIDE SEQUENCE [LARGE SCALE GENOMIC DNA]</scope>
    <source>
        <strain evidence="2 3">S4</strain>
    </source>
</reference>
<evidence type="ECO:0000256" key="1">
    <source>
        <dbReference type="SAM" id="Coils"/>
    </source>
</evidence>
<dbReference type="Proteomes" id="UP000193944">
    <property type="component" value="Unassembled WGS sequence"/>
</dbReference>
<dbReference type="EMBL" id="MCFG01000022">
    <property type="protein sequence ID" value="ORX86356.1"/>
    <property type="molecule type" value="Genomic_DNA"/>
</dbReference>
<comment type="caution">
    <text evidence="2">The sequence shown here is derived from an EMBL/GenBank/DDBJ whole genome shotgun (WGS) entry which is preliminary data.</text>
</comment>
<keyword evidence="3" id="KW-1185">Reference proteome</keyword>
<gene>
    <name evidence="2" type="ORF">BCR32DRAFT_265046</name>
</gene>
<organism evidence="2 3">
    <name type="scientific">Anaeromyces robustus</name>
    <dbReference type="NCBI Taxonomy" id="1754192"/>
    <lineage>
        <taxon>Eukaryota</taxon>
        <taxon>Fungi</taxon>
        <taxon>Fungi incertae sedis</taxon>
        <taxon>Chytridiomycota</taxon>
        <taxon>Chytridiomycota incertae sedis</taxon>
        <taxon>Neocallimastigomycetes</taxon>
        <taxon>Neocallimastigales</taxon>
        <taxon>Neocallimastigaceae</taxon>
        <taxon>Anaeromyces</taxon>
    </lineage>
</organism>
<reference evidence="2 3" key="2">
    <citation type="submission" date="2016-08" db="EMBL/GenBank/DDBJ databases">
        <title>Pervasive Adenine N6-methylation of Active Genes in Fungi.</title>
        <authorList>
            <consortium name="DOE Joint Genome Institute"/>
            <person name="Mondo S.J."/>
            <person name="Dannebaum R.O."/>
            <person name="Kuo R.C."/>
            <person name="Labutti K."/>
            <person name="Haridas S."/>
            <person name="Kuo A."/>
            <person name="Salamov A."/>
            <person name="Ahrendt S.R."/>
            <person name="Lipzen A."/>
            <person name="Sullivan W."/>
            <person name="Andreopoulos W.B."/>
            <person name="Clum A."/>
            <person name="Lindquist E."/>
            <person name="Daum C."/>
            <person name="Ramamoorthy G.K."/>
            <person name="Gryganskyi A."/>
            <person name="Culley D."/>
            <person name="Magnuson J.K."/>
            <person name="James T.Y."/>
            <person name="O'Malley M.A."/>
            <person name="Stajich J.E."/>
            <person name="Spatafora J.W."/>
            <person name="Visel A."/>
            <person name="Grigoriev I.V."/>
        </authorList>
    </citation>
    <scope>NUCLEOTIDE SEQUENCE [LARGE SCALE GENOMIC DNA]</scope>
    <source>
        <strain evidence="2 3">S4</strain>
    </source>
</reference>
<proteinExistence type="predicted"/>
<dbReference type="PANTHER" id="PTHR31434:SF2">
    <property type="entry name" value="S PHASE CYCLIN A-ASSOCIATED PROTEIN IN THE ENDOPLASMIC RETICULUM"/>
    <property type="match status" value="1"/>
</dbReference>
<evidence type="ECO:0000313" key="3">
    <source>
        <dbReference type="Proteomes" id="UP000193944"/>
    </source>
</evidence>
<sequence length="1019" mass="120367">MLFENQLNKNSKTNKINLNTSFTISNTPPHTINNNSNNNYNSINFDNGPWNKNKNNLKSNLYRKDSQNLFENDNPIKTHSNKNTCQNYIPTSILSNLNNNSYFPYKDANIYFDNNKVTGNPLSFQNYLQTPKNNFNFLYSNQIKNINTNTLCDASSLKSNIACIQKINKNNEIKDILLSKKNESIIIKNEIKSEKESDSDKEKDENIKILKEKLENADKLRMDMLNKRIEKSKVKTQKINELKLKRQTSDKDLMKQIQKKQEEAAKKRRVHINTIKHKAKDENQKSNEIVFIQAMSLEHKKTEVIRRQEESIARKEKIDQTKLEKITKMNELQKINNERRKLLNETRAQKVKTQHEKKWKINKRREVEKKLNNLLNKRLISEQQTKRINEFKNNLIIEEEELRKEINNKVEMASKRHAEQIELVKEKAAAVIKHSKTIAEHEGLYHNDEDDELNDSPNIDLPIVTINKDVRKRNKIHKKEFIKMIQEKNKKEKNKSIKIENINDKKLNETIIEKINEISEHFNNYNIKEENPKEKLKQLNNDINYLSNISEKFRNEIIQSNILLTILNSCLKTEDIKWIFPLKCLSFINHNYMDDILFKSIINSETSTLFNMINVQSRILLLLESTKESDDQLIPMIDLINISSIIFKIIAMILDYIEYDNDLHILTVKYLLNTSVFKPINIKFNIKELYSKGSPLNDFYYYASVFYFKASFINYSWKKPIYEKFCIKDDISYFSYSNNEIINDFIIMMDSLLLYKGCSHSVTSKLSNKMLEISLNVLKTLNNITALNSNSIKTLLNIEIMQNQLFHFVSFWLDYWFMWVYPALTEENEFNLTTIKNENEDKNSINFKTGSLLTQILHELILTIGYFCLYSKETKNILRLGQRPVILQKLINLPLQYFIHPHYYEILFPTLIISCYNEPNNLRVLQDNFSNDYLTQYLENELNNISNITNINNNKNNNNNNFNNLTIEISSTTTSTLDSSILNNNNNQTKSNYHERFKLINRFPKEEWENAIIYFSNKE</sequence>
<evidence type="ECO:0008006" key="4">
    <source>
        <dbReference type="Google" id="ProtNLM"/>
    </source>
</evidence>
<protein>
    <recommendedName>
        <fullName evidence="4">S phase cyclin A-associated protein in the endoplasmic reticulum N-terminal domain-containing protein</fullName>
    </recommendedName>
</protein>
<dbReference type="AlphaFoldDB" id="A0A1Y1XLI1"/>
<feature type="coiled-coil region" evidence="1">
    <location>
        <begin position="318"/>
        <end position="416"/>
    </location>
</feature>